<dbReference type="InterPro" id="IPR000421">
    <property type="entry name" value="FA58C"/>
</dbReference>
<feature type="domain" description="F5/8 type C" evidence="1">
    <location>
        <begin position="1"/>
        <end position="86"/>
    </location>
</feature>
<evidence type="ECO:0000259" key="1">
    <source>
        <dbReference type="PROSITE" id="PS50022"/>
    </source>
</evidence>
<accession>A0A369W1A6</accession>
<dbReference type="InterPro" id="IPR008979">
    <property type="entry name" value="Galactose-bd-like_sf"/>
</dbReference>
<keyword evidence="3" id="KW-1185">Reference proteome</keyword>
<dbReference type="SUPFAM" id="SSF49785">
    <property type="entry name" value="Galactose-binding domain-like"/>
    <property type="match status" value="1"/>
</dbReference>
<dbReference type="Gene3D" id="2.60.120.260">
    <property type="entry name" value="Galactose-binding domain-like"/>
    <property type="match status" value="1"/>
</dbReference>
<dbReference type="EMBL" id="QQNB01000001">
    <property type="protein sequence ID" value="RDE07130.1"/>
    <property type="molecule type" value="Genomic_DNA"/>
</dbReference>
<gene>
    <name evidence="2" type="ORF">DVW87_05640</name>
</gene>
<evidence type="ECO:0000313" key="2">
    <source>
        <dbReference type="EMBL" id="RDE07130.1"/>
    </source>
</evidence>
<comment type="caution">
    <text evidence="2">The sequence shown here is derived from an EMBL/GenBank/DDBJ whole genome shotgun (WGS) entry which is preliminary data.</text>
</comment>
<proteinExistence type="predicted"/>
<name>A0A369W1A6_9SPHN</name>
<dbReference type="PROSITE" id="PS50022">
    <property type="entry name" value="FA58C_3"/>
    <property type="match status" value="1"/>
</dbReference>
<organism evidence="2 3">
    <name type="scientific">Sphingomonas aracearum</name>
    <dbReference type="NCBI Taxonomy" id="2283317"/>
    <lineage>
        <taxon>Bacteria</taxon>
        <taxon>Pseudomonadati</taxon>
        <taxon>Pseudomonadota</taxon>
        <taxon>Alphaproteobacteria</taxon>
        <taxon>Sphingomonadales</taxon>
        <taxon>Sphingomonadaceae</taxon>
        <taxon>Sphingomonas</taxon>
    </lineage>
</organism>
<protein>
    <recommendedName>
        <fullName evidence="1">F5/8 type C domain-containing protein</fullName>
    </recommendedName>
</protein>
<dbReference type="AlphaFoldDB" id="A0A369W1A6"/>
<evidence type="ECO:0000313" key="3">
    <source>
        <dbReference type="Proteomes" id="UP000253918"/>
    </source>
</evidence>
<reference evidence="2 3" key="1">
    <citation type="submission" date="2018-07" db="EMBL/GenBank/DDBJ databases">
        <title>a novel species of Sphingomonas isolated from the rhizosphere soil of Araceae plant.</title>
        <authorList>
            <person name="Zhiyong W."/>
            <person name="Qinglan Z."/>
            <person name="Zhiwei F."/>
            <person name="Ding X."/>
            <person name="Gejiao W."/>
            <person name="Shixue Z."/>
        </authorList>
    </citation>
    <scope>NUCLEOTIDE SEQUENCE [LARGE SCALE GENOMIC DNA]</scope>
    <source>
        <strain evidence="2 3">WZY 27</strain>
    </source>
</reference>
<sequence>MTPSFRVTRATYQPVAVTAGANTAEAGRSIDDNELTHWASDGVPANAWIEYRFDSPVALNALDLKLVGWRSRAYSLSITLDGREVWRGETERSLGYAHVTFPAARGQVLRIRQVAAVADVDAFGKVVELSSARQSGDTGADQVAPGWRLAIVEADFHGAAPPAR</sequence>
<dbReference type="Proteomes" id="UP000253918">
    <property type="component" value="Unassembled WGS sequence"/>
</dbReference>